<gene>
    <name evidence="2" type="ORF">HMPREF9454_00754</name>
</gene>
<organism evidence="2 3">
    <name type="scientific">Megamonas funiformis YIT 11815</name>
    <dbReference type="NCBI Taxonomy" id="742816"/>
    <lineage>
        <taxon>Bacteria</taxon>
        <taxon>Bacillati</taxon>
        <taxon>Bacillota</taxon>
        <taxon>Negativicutes</taxon>
        <taxon>Selenomonadales</taxon>
        <taxon>Selenomonadaceae</taxon>
        <taxon>Megamonas</taxon>
    </lineage>
</organism>
<dbReference type="Proteomes" id="UP000005963">
    <property type="component" value="Unassembled WGS sequence"/>
</dbReference>
<evidence type="ECO:0000313" key="2">
    <source>
        <dbReference type="EMBL" id="EHR38514.1"/>
    </source>
</evidence>
<name>A0ABN0EJX3_9FIRM</name>
<reference evidence="2 3" key="1">
    <citation type="submission" date="2012-01" db="EMBL/GenBank/DDBJ databases">
        <title>The Genome Sequence of Megamonas funiformis YIT 11815.</title>
        <authorList>
            <consortium name="The Broad Institute Genome Sequencing Platform"/>
            <person name="Earl A."/>
            <person name="Ward D."/>
            <person name="Feldgarden M."/>
            <person name="Gevers D."/>
            <person name="Morotomi M."/>
            <person name="Young S.K."/>
            <person name="Zeng Q."/>
            <person name="Gargeya S."/>
            <person name="Fitzgerald M."/>
            <person name="Haas B."/>
            <person name="Abouelleil A."/>
            <person name="Alvarado L."/>
            <person name="Arachchi H.M."/>
            <person name="Berlin A."/>
            <person name="Chapman S.B."/>
            <person name="Gearin G."/>
            <person name="Goldberg J."/>
            <person name="Griggs A."/>
            <person name="Gujja S."/>
            <person name="Hansen M."/>
            <person name="Heiman D."/>
            <person name="Howarth C."/>
            <person name="Larimer J."/>
            <person name="Lui A."/>
            <person name="MacDonald P.J.P."/>
            <person name="McCowen C."/>
            <person name="Montmayeur A."/>
            <person name="Murphy C."/>
            <person name="Neiman D."/>
            <person name="Pearson M."/>
            <person name="Priest M."/>
            <person name="Roberts A."/>
            <person name="Saif S."/>
            <person name="Shea T."/>
            <person name="Sisk P."/>
            <person name="Stolte C."/>
            <person name="Sykes S."/>
            <person name="Wortman J."/>
            <person name="Nusbaum C."/>
            <person name="Birren B."/>
        </authorList>
    </citation>
    <scope>NUCLEOTIDE SEQUENCE [LARGE SCALE GENOMIC DNA]</scope>
    <source>
        <strain evidence="2 3">YIT 11815</strain>
    </source>
</reference>
<proteinExistence type="predicted"/>
<evidence type="ECO:0000313" key="3">
    <source>
        <dbReference type="Proteomes" id="UP000005963"/>
    </source>
</evidence>
<comment type="caution">
    <text evidence="2">The sequence shown here is derived from an EMBL/GenBank/DDBJ whole genome shotgun (WGS) entry which is preliminary data.</text>
</comment>
<dbReference type="NCBIfam" id="TIGR01641">
    <property type="entry name" value="phageSPP1_gp7"/>
    <property type="match status" value="1"/>
</dbReference>
<dbReference type="EMBL" id="ADMB01000037">
    <property type="protein sequence ID" value="EHR38514.1"/>
    <property type="molecule type" value="Genomic_DNA"/>
</dbReference>
<sequence length="260" mass="30156">MLLNKRQYECRYPYQYEREYKKQLVNLVKILKKSVVLALDNIKTFINQNRLDGLSDTFNDVMDKIKQNYYVLIAKDFITRKIEQMFLNISRFTKNELDKSFKSKIGVDIFTGEPNLQELMNLWVDDNVNLITSVETQFFDKVKQIILEAIQNGMLTKNLANSIKKITGITEKRAILIAVDQIGKLNGQITRMRQVKAGIKEYIWRTAGDSRVRPMHKARNGKKYRWDKPPIDGHPGMAIRCRCVAIPVIDLNNINGVAIT</sequence>
<accession>A0ABN0EJX3</accession>
<dbReference type="InterPro" id="IPR006528">
    <property type="entry name" value="Phage_head_morphogenesis_dom"/>
</dbReference>
<keyword evidence="3" id="KW-1185">Reference proteome</keyword>
<feature type="domain" description="Phage head morphogenesis" evidence="1">
    <location>
        <begin position="140"/>
        <end position="246"/>
    </location>
</feature>
<protein>
    <submittedName>
        <fullName evidence="2">SPP1 gp7 family phage putative head morphogenesis protein</fullName>
    </submittedName>
</protein>
<evidence type="ECO:0000259" key="1">
    <source>
        <dbReference type="Pfam" id="PF04233"/>
    </source>
</evidence>
<dbReference type="Pfam" id="PF04233">
    <property type="entry name" value="Phage_Mu_F"/>
    <property type="match status" value="1"/>
</dbReference>